<evidence type="ECO:0000313" key="11">
    <source>
        <dbReference type="Proteomes" id="UP000624244"/>
    </source>
</evidence>
<evidence type="ECO:0000256" key="8">
    <source>
        <dbReference type="PIRSR" id="PIRSR602402-1"/>
    </source>
</evidence>
<keyword evidence="5 9" id="KW-0560">Oxidoreductase</keyword>
<dbReference type="InterPro" id="IPR036396">
    <property type="entry name" value="Cyt_P450_sf"/>
</dbReference>
<evidence type="ECO:0000256" key="3">
    <source>
        <dbReference type="ARBA" id="ARBA00022617"/>
    </source>
</evidence>
<comment type="caution">
    <text evidence="10">The sequence shown here is derived from an EMBL/GenBank/DDBJ whole genome shotgun (WGS) entry which is preliminary data.</text>
</comment>
<dbReference type="InterPro" id="IPR047146">
    <property type="entry name" value="Cyt_P450_E_CYP52_fungi"/>
</dbReference>
<keyword evidence="6 8" id="KW-0408">Iron</keyword>
<evidence type="ECO:0000256" key="9">
    <source>
        <dbReference type="RuleBase" id="RU000461"/>
    </source>
</evidence>
<dbReference type="GO" id="GO:0016712">
    <property type="term" value="F:oxidoreductase activity, acting on paired donors, with incorporation or reduction of molecular oxygen, reduced flavin or flavoprotein as one donor, and incorporation of one atom of oxygen"/>
    <property type="evidence" value="ECO:0007669"/>
    <property type="project" value="InterPro"/>
</dbReference>
<evidence type="ECO:0000256" key="6">
    <source>
        <dbReference type="ARBA" id="ARBA00023004"/>
    </source>
</evidence>
<reference evidence="10" key="1">
    <citation type="submission" date="2019-11" db="EMBL/GenBank/DDBJ databases">
        <title>Bipolaris sorokiniana Genome sequencing.</title>
        <authorList>
            <person name="Wang H."/>
        </authorList>
    </citation>
    <scope>NUCLEOTIDE SEQUENCE</scope>
</reference>
<dbReference type="PANTHER" id="PTHR24287">
    <property type="entry name" value="P450, PUTATIVE (EUROFUNG)-RELATED"/>
    <property type="match status" value="1"/>
</dbReference>
<dbReference type="AlphaFoldDB" id="A0A8H5Z6Y0"/>
<comment type="similarity">
    <text evidence="2 9">Belongs to the cytochrome P450 family.</text>
</comment>
<name>A0A8H5Z6Y0_COCSA</name>
<evidence type="ECO:0000256" key="4">
    <source>
        <dbReference type="ARBA" id="ARBA00022723"/>
    </source>
</evidence>
<dbReference type="PANTHER" id="PTHR24287:SF1">
    <property type="entry name" value="P450, PUTATIVE (EUROFUNG)-RELATED"/>
    <property type="match status" value="1"/>
</dbReference>
<dbReference type="InterPro" id="IPR002402">
    <property type="entry name" value="Cyt_P450_E_grp-II"/>
</dbReference>
<dbReference type="GO" id="GO:0020037">
    <property type="term" value="F:heme binding"/>
    <property type="evidence" value="ECO:0007669"/>
    <property type="project" value="InterPro"/>
</dbReference>
<dbReference type="PROSITE" id="PS00086">
    <property type="entry name" value="CYTOCHROME_P450"/>
    <property type="match status" value="1"/>
</dbReference>
<dbReference type="Gene3D" id="1.10.630.10">
    <property type="entry name" value="Cytochrome P450"/>
    <property type="match status" value="1"/>
</dbReference>
<comment type="cofactor">
    <cofactor evidence="1 8">
        <name>heme</name>
        <dbReference type="ChEBI" id="CHEBI:30413"/>
    </cofactor>
</comment>
<dbReference type="PRINTS" id="PR00385">
    <property type="entry name" value="P450"/>
</dbReference>
<keyword evidence="4 8" id="KW-0479">Metal-binding</keyword>
<evidence type="ECO:0000313" key="10">
    <source>
        <dbReference type="EMBL" id="KAF5844703.1"/>
    </source>
</evidence>
<dbReference type="SUPFAM" id="SSF48264">
    <property type="entry name" value="Cytochrome P450"/>
    <property type="match status" value="1"/>
</dbReference>
<dbReference type="PRINTS" id="PR01239">
    <property type="entry name" value="EP450IICYP52"/>
</dbReference>
<dbReference type="Proteomes" id="UP000624244">
    <property type="component" value="Unassembled WGS sequence"/>
</dbReference>
<keyword evidence="7 9" id="KW-0503">Monooxygenase</keyword>
<dbReference type="PRINTS" id="PR00464">
    <property type="entry name" value="EP450II"/>
</dbReference>
<evidence type="ECO:0000256" key="1">
    <source>
        <dbReference type="ARBA" id="ARBA00001971"/>
    </source>
</evidence>
<dbReference type="EMBL" id="WNKQ01000021">
    <property type="protein sequence ID" value="KAF5844703.1"/>
    <property type="molecule type" value="Genomic_DNA"/>
</dbReference>
<sequence>MHNSVLLALWAGMSLVFYKIACSIIVSRKRAATARQLGCLPAPPLELVRFDPLGLHNIAILIQADKNSLVPQWMEERHKQACAKAGREITTFHQNVMGGENYFTIEPKNIQAILATQFKDFGLGIVRNRNFSPLLGHGIFSTDGEQWAGARALLRPQFARDQVSDLELEEQHVQHLLQAIPKNANGWTDVTDIEPLFFRLTIDSATEFLFGESVDSQLSALPGYKSSRAPFAISEQDFGVAFDRAQAQISTATRFGDASWLVFSSDRSHIQRCHSFIDHYVQLALSKDKSRPHSPSSDKKQKYVFIDALVESTRDPVELRTHLISILLAGRDTTASLLSYIFMCFAQHPHVYQHLRSVVLSTFGTYSSPQNLTFEALKSCTYLQWVINETLRLYPVVPIDGRRALRDTTIPTGGGPDGTAPIFVQKDTNVEYSVYVMHRRKDFWGPDADKYRPERWDGRKAGWEYLPFNGGPRICIGQQFALVEAAYTIVRLTQKFERIESAGNLWDPVEKGGEGIIKHKLSLTMCPDGVKLRMKEAAE</sequence>
<dbReference type="InterPro" id="IPR017972">
    <property type="entry name" value="Cyt_P450_CS"/>
</dbReference>
<feature type="binding site" description="axial binding residue" evidence="8">
    <location>
        <position position="475"/>
    </location>
    <ligand>
        <name>heme</name>
        <dbReference type="ChEBI" id="CHEBI:30413"/>
    </ligand>
    <ligandPart>
        <name>Fe</name>
        <dbReference type="ChEBI" id="CHEBI:18248"/>
    </ligandPart>
</feature>
<dbReference type="Pfam" id="PF00067">
    <property type="entry name" value="p450"/>
    <property type="match status" value="1"/>
</dbReference>
<dbReference type="GO" id="GO:0005506">
    <property type="term" value="F:iron ion binding"/>
    <property type="evidence" value="ECO:0007669"/>
    <property type="project" value="InterPro"/>
</dbReference>
<proteinExistence type="inferred from homology"/>
<dbReference type="InterPro" id="IPR001128">
    <property type="entry name" value="Cyt_P450"/>
</dbReference>
<protein>
    <submittedName>
        <fullName evidence="10">Uncharacterized protein</fullName>
    </submittedName>
</protein>
<keyword evidence="3 8" id="KW-0349">Heme</keyword>
<evidence type="ECO:0000256" key="2">
    <source>
        <dbReference type="ARBA" id="ARBA00010617"/>
    </source>
</evidence>
<gene>
    <name evidence="10" type="ORF">GGP41_008663</name>
</gene>
<dbReference type="OMA" id="VPEHYEH"/>
<organism evidence="10 11">
    <name type="scientific">Cochliobolus sativus</name>
    <name type="common">Common root rot and spot blotch fungus</name>
    <name type="synonym">Bipolaris sorokiniana</name>
    <dbReference type="NCBI Taxonomy" id="45130"/>
    <lineage>
        <taxon>Eukaryota</taxon>
        <taxon>Fungi</taxon>
        <taxon>Dikarya</taxon>
        <taxon>Ascomycota</taxon>
        <taxon>Pezizomycotina</taxon>
        <taxon>Dothideomycetes</taxon>
        <taxon>Pleosporomycetidae</taxon>
        <taxon>Pleosporales</taxon>
        <taxon>Pleosporineae</taxon>
        <taxon>Pleosporaceae</taxon>
        <taxon>Bipolaris</taxon>
    </lineage>
</organism>
<accession>A0A8H5Z6Y0</accession>
<dbReference type="CDD" id="cd11063">
    <property type="entry name" value="CYP52"/>
    <property type="match status" value="1"/>
</dbReference>
<evidence type="ECO:0000256" key="5">
    <source>
        <dbReference type="ARBA" id="ARBA00023002"/>
    </source>
</evidence>
<evidence type="ECO:0000256" key="7">
    <source>
        <dbReference type="ARBA" id="ARBA00023033"/>
    </source>
</evidence>
<dbReference type="InterPro" id="IPR002974">
    <property type="entry name" value="Cyt_P450_E_CYP52_ascomycetes"/>
</dbReference>